<sequence>MDNAQCDRISAGLVHALQIFAQFVLQHREIELVYFNEQQEAPFFESFADNSWASRRVEKPIGCGDSRVAKSQIGNALNACDVPNDLVIQCA</sequence>
<reference evidence="1 2" key="1">
    <citation type="submission" date="2019-06" db="EMBL/GenBank/DDBJ databases">
        <title>Whole genome shotgun sequence of Glutamicibacter uratoxydans NBRC 15515.</title>
        <authorList>
            <person name="Hosoyama A."/>
            <person name="Uohara A."/>
            <person name="Ohji S."/>
            <person name="Ichikawa N."/>
        </authorList>
    </citation>
    <scope>NUCLEOTIDE SEQUENCE [LARGE SCALE GENOMIC DNA]</scope>
    <source>
        <strain evidence="1 2">NBRC 15515</strain>
    </source>
</reference>
<keyword evidence="2" id="KW-1185">Reference proteome</keyword>
<dbReference type="AlphaFoldDB" id="A0A4Y4DQU9"/>
<gene>
    <name evidence="1" type="ORF">AUR04nite_28480</name>
</gene>
<proteinExistence type="predicted"/>
<organism evidence="1 2">
    <name type="scientific">Glutamicibacter uratoxydans</name>
    <name type="common">Arthrobacter uratoxydans</name>
    <dbReference type="NCBI Taxonomy" id="43667"/>
    <lineage>
        <taxon>Bacteria</taxon>
        <taxon>Bacillati</taxon>
        <taxon>Actinomycetota</taxon>
        <taxon>Actinomycetes</taxon>
        <taxon>Micrococcales</taxon>
        <taxon>Micrococcaceae</taxon>
        <taxon>Glutamicibacter</taxon>
    </lineage>
</organism>
<name>A0A4Y4DQU9_GLUUR</name>
<accession>A0A4Y4DQU9</accession>
<dbReference type="EMBL" id="BJNY01000018">
    <property type="protein sequence ID" value="GED07316.1"/>
    <property type="molecule type" value="Genomic_DNA"/>
</dbReference>
<evidence type="ECO:0000313" key="2">
    <source>
        <dbReference type="Proteomes" id="UP000316612"/>
    </source>
</evidence>
<dbReference type="Proteomes" id="UP000316612">
    <property type="component" value="Unassembled WGS sequence"/>
</dbReference>
<evidence type="ECO:0000313" key="1">
    <source>
        <dbReference type="EMBL" id="GED07316.1"/>
    </source>
</evidence>
<comment type="caution">
    <text evidence="1">The sequence shown here is derived from an EMBL/GenBank/DDBJ whole genome shotgun (WGS) entry which is preliminary data.</text>
</comment>
<protein>
    <submittedName>
        <fullName evidence="1">Uncharacterized protein</fullName>
    </submittedName>
</protein>